<proteinExistence type="predicted"/>
<sequence>MPENMTTTGYEKRITEYAAAHGHEIGRSKAQRLALKLCKRQARMTDLDLERILTHSDPTPRAAIKNIEQEASCKQRS</sequence>
<dbReference type="GeneID" id="77925217"/>
<dbReference type="KEGG" id="vg:77925217"/>
<organism evidence="1 2">
    <name type="scientific">Arthrobacter phage Shoya</name>
    <dbReference type="NCBI Taxonomy" id="2704035"/>
    <lineage>
        <taxon>Viruses</taxon>
        <taxon>Duplodnaviria</taxon>
        <taxon>Heunggongvirae</taxon>
        <taxon>Uroviricota</taxon>
        <taxon>Caudoviricetes</taxon>
        <taxon>Shoyavirus</taxon>
        <taxon>Shoyavirus shoya</taxon>
    </lineage>
</organism>
<protein>
    <submittedName>
        <fullName evidence="1">Uncharacterized protein</fullName>
    </submittedName>
</protein>
<gene>
    <name evidence="1" type="primary">42</name>
    <name evidence="1" type="ORF">SEA_SHOYA_42</name>
</gene>
<keyword evidence="2" id="KW-1185">Reference proteome</keyword>
<evidence type="ECO:0000313" key="2">
    <source>
        <dbReference type="Proteomes" id="UP000501785"/>
    </source>
</evidence>
<accession>A0A6G6XIV5</accession>
<evidence type="ECO:0000313" key="1">
    <source>
        <dbReference type="EMBL" id="QIG57713.1"/>
    </source>
</evidence>
<name>A0A6G6XIV5_9CAUD</name>
<dbReference type="EMBL" id="MN908684">
    <property type="protein sequence ID" value="QIG57713.1"/>
    <property type="molecule type" value="Genomic_DNA"/>
</dbReference>
<reference evidence="1 2" key="1">
    <citation type="submission" date="2020-01" db="EMBL/GenBank/DDBJ databases">
        <authorList>
            <person name="Burbank J.R."/>
            <person name="Falkowski A.F."/>
            <person name="Granberg A.K."/>
            <person name="Hofbauer A.R."/>
            <person name="Heubel C."/>
            <person name="Larson S.M."/>
            <person name="Streitz R.J."/>
            <person name="Zoubek K.J."/>
            <person name="Bonilla J.A."/>
            <person name="Klyczek K."/>
            <person name="Garlena R.A."/>
            <person name="Russell D.A."/>
            <person name="Pope W.H."/>
            <person name="Jacobs-Sera D."/>
            <person name="Hatfull G.F."/>
        </authorList>
    </citation>
    <scope>NUCLEOTIDE SEQUENCE [LARGE SCALE GENOMIC DNA]</scope>
</reference>
<dbReference type="Proteomes" id="UP000501785">
    <property type="component" value="Segment"/>
</dbReference>
<dbReference type="RefSeq" id="YP_010649662.1">
    <property type="nucleotide sequence ID" value="NC_070771.1"/>
</dbReference>